<evidence type="ECO:0000313" key="8">
    <source>
        <dbReference type="Proteomes" id="UP001501676"/>
    </source>
</evidence>
<comment type="caution">
    <text evidence="7">The sequence shown here is derived from an EMBL/GenBank/DDBJ whole genome shotgun (WGS) entry which is preliminary data.</text>
</comment>
<keyword evidence="3" id="KW-0804">Transcription</keyword>
<keyword evidence="1" id="KW-0805">Transcription regulation</keyword>
<dbReference type="PROSITE" id="PS50977">
    <property type="entry name" value="HTH_TETR_2"/>
    <property type="match status" value="1"/>
</dbReference>
<dbReference type="InterPro" id="IPR009057">
    <property type="entry name" value="Homeodomain-like_sf"/>
</dbReference>
<dbReference type="Pfam" id="PF00440">
    <property type="entry name" value="TetR_N"/>
    <property type="match status" value="1"/>
</dbReference>
<protein>
    <submittedName>
        <fullName evidence="7">TetR/AcrR family transcriptional regulator</fullName>
    </submittedName>
</protein>
<feature type="DNA-binding region" description="H-T-H motif" evidence="4">
    <location>
        <begin position="46"/>
        <end position="65"/>
    </location>
</feature>
<evidence type="ECO:0000256" key="2">
    <source>
        <dbReference type="ARBA" id="ARBA00023125"/>
    </source>
</evidence>
<gene>
    <name evidence="7" type="ORF">GCM10020369_44270</name>
</gene>
<dbReference type="RefSeq" id="WP_345730080.1">
    <property type="nucleotide sequence ID" value="NZ_BAAAYN010000028.1"/>
</dbReference>
<reference evidence="8" key="1">
    <citation type="journal article" date="2019" name="Int. J. Syst. Evol. Microbiol.">
        <title>The Global Catalogue of Microorganisms (GCM) 10K type strain sequencing project: providing services to taxonomists for standard genome sequencing and annotation.</title>
        <authorList>
            <consortium name="The Broad Institute Genomics Platform"/>
            <consortium name="The Broad Institute Genome Sequencing Center for Infectious Disease"/>
            <person name="Wu L."/>
            <person name="Ma J."/>
        </authorList>
    </citation>
    <scope>NUCLEOTIDE SEQUENCE [LARGE SCALE GENOMIC DNA]</scope>
    <source>
        <strain evidence="8">JCM 9458</strain>
    </source>
</reference>
<dbReference type="SUPFAM" id="SSF46689">
    <property type="entry name" value="Homeodomain-like"/>
    <property type="match status" value="1"/>
</dbReference>
<feature type="domain" description="HTH tetR-type" evidence="6">
    <location>
        <begin position="25"/>
        <end position="83"/>
    </location>
</feature>
<evidence type="ECO:0000256" key="4">
    <source>
        <dbReference type="PROSITE-ProRule" id="PRU00335"/>
    </source>
</evidence>
<dbReference type="SUPFAM" id="SSF48498">
    <property type="entry name" value="Tetracyclin repressor-like, C-terminal domain"/>
    <property type="match status" value="1"/>
</dbReference>
<evidence type="ECO:0000259" key="6">
    <source>
        <dbReference type="PROSITE" id="PS50977"/>
    </source>
</evidence>
<dbReference type="Gene3D" id="1.10.357.10">
    <property type="entry name" value="Tetracycline Repressor, domain 2"/>
    <property type="match status" value="1"/>
</dbReference>
<proteinExistence type="predicted"/>
<keyword evidence="2 4" id="KW-0238">DNA-binding</keyword>
<dbReference type="PANTHER" id="PTHR30055">
    <property type="entry name" value="HTH-TYPE TRANSCRIPTIONAL REGULATOR RUTR"/>
    <property type="match status" value="1"/>
</dbReference>
<dbReference type="EMBL" id="BAAAYN010000028">
    <property type="protein sequence ID" value="GAA3390413.1"/>
    <property type="molecule type" value="Genomic_DNA"/>
</dbReference>
<evidence type="ECO:0000313" key="7">
    <source>
        <dbReference type="EMBL" id="GAA3390413.1"/>
    </source>
</evidence>
<evidence type="ECO:0000256" key="1">
    <source>
        <dbReference type="ARBA" id="ARBA00023015"/>
    </source>
</evidence>
<dbReference type="PANTHER" id="PTHR30055:SF234">
    <property type="entry name" value="HTH-TYPE TRANSCRIPTIONAL REGULATOR BETI"/>
    <property type="match status" value="1"/>
</dbReference>
<keyword evidence="8" id="KW-1185">Reference proteome</keyword>
<accession>A0ABP6T249</accession>
<organism evidence="7 8">
    <name type="scientific">Cryptosporangium minutisporangium</name>
    <dbReference type="NCBI Taxonomy" id="113569"/>
    <lineage>
        <taxon>Bacteria</taxon>
        <taxon>Bacillati</taxon>
        <taxon>Actinomycetota</taxon>
        <taxon>Actinomycetes</taxon>
        <taxon>Cryptosporangiales</taxon>
        <taxon>Cryptosporangiaceae</taxon>
        <taxon>Cryptosporangium</taxon>
    </lineage>
</organism>
<dbReference type="InterPro" id="IPR036271">
    <property type="entry name" value="Tet_transcr_reg_TetR-rel_C_sf"/>
</dbReference>
<dbReference type="InterPro" id="IPR001647">
    <property type="entry name" value="HTH_TetR"/>
</dbReference>
<dbReference type="InterPro" id="IPR050109">
    <property type="entry name" value="HTH-type_TetR-like_transc_reg"/>
</dbReference>
<sequence length="220" mass="23878">MDSSTSRRGAGTQPDGLPRRRADAERNVVAILNAAMTCLSQQSQFSMSEVARAAGVGRVTLYAHFPSREALLEAVLDHAMTQSGAVVEESAPDEGPADEALRRLVRSSWQVLDRHRRLFEVAQRELGPTRLRAHHDPAMSRVEQLLARGQEANVFRTDLPRTWLVTVVYTLLHGAAEDVNTGRLPSDQAAHVLDATILTALAAPSESRPGQAGTGSADQR</sequence>
<evidence type="ECO:0000256" key="5">
    <source>
        <dbReference type="SAM" id="MobiDB-lite"/>
    </source>
</evidence>
<evidence type="ECO:0000256" key="3">
    <source>
        <dbReference type="ARBA" id="ARBA00023163"/>
    </source>
</evidence>
<feature type="region of interest" description="Disordered" evidence="5">
    <location>
        <begin position="1"/>
        <end position="22"/>
    </location>
</feature>
<name>A0ABP6T249_9ACTN</name>
<dbReference type="Proteomes" id="UP001501676">
    <property type="component" value="Unassembled WGS sequence"/>
</dbReference>